<sequence>MSQTLDIAPLRSLVAIAAAGGFHRAAVTLHLTQSAVSQHVRRLEQATGAPLVERVGRRTRFTPDGERLLGEARKILAAHDAAIAQFEQTRSDVLVIGAAQHAAEIMLPEMASAVRESLPHKEIRFRLDRTYAVLDMLDARAIDVAVVTELGAAPAQERSKLTLRWYAASTWMPPLGSVPLVVFNAPCTLRQPSFDTLSGGDLRWHIVAETGDLAGGHAAARAGMGVLLLPTLGAPPEGLREVESLPTPPPVHMAVHTNPHTTKTVSEAVRRGVRRAMRG</sequence>
<dbReference type="OrthoDB" id="9789529at2"/>
<dbReference type="GO" id="GO:0003700">
    <property type="term" value="F:DNA-binding transcription factor activity"/>
    <property type="evidence" value="ECO:0007669"/>
    <property type="project" value="InterPro"/>
</dbReference>
<dbReference type="InterPro" id="IPR036390">
    <property type="entry name" value="WH_DNA-bd_sf"/>
</dbReference>
<keyword evidence="7" id="KW-1185">Reference proteome</keyword>
<dbReference type="Pfam" id="PF03466">
    <property type="entry name" value="LysR_substrate"/>
    <property type="match status" value="1"/>
</dbReference>
<dbReference type="PROSITE" id="PS50931">
    <property type="entry name" value="HTH_LYSR"/>
    <property type="match status" value="1"/>
</dbReference>
<dbReference type="InterPro" id="IPR036388">
    <property type="entry name" value="WH-like_DNA-bd_sf"/>
</dbReference>
<name>A0A0K1JHK7_9MICO</name>
<accession>A0A0K1JHK7</accession>
<dbReference type="AlphaFoldDB" id="A0A0K1JHK7"/>
<dbReference type="PANTHER" id="PTHR30579">
    <property type="entry name" value="TRANSCRIPTIONAL REGULATOR"/>
    <property type="match status" value="1"/>
</dbReference>
<dbReference type="Proteomes" id="UP000066480">
    <property type="component" value="Chromosome"/>
</dbReference>
<dbReference type="InterPro" id="IPR050176">
    <property type="entry name" value="LTTR"/>
</dbReference>
<keyword evidence="3" id="KW-0238">DNA-binding</keyword>
<protein>
    <recommendedName>
        <fullName evidence="5">HTH lysR-type domain-containing protein</fullName>
    </recommendedName>
</protein>
<dbReference type="InterPro" id="IPR005119">
    <property type="entry name" value="LysR_subst-bd"/>
</dbReference>
<dbReference type="GO" id="GO:0003677">
    <property type="term" value="F:DNA binding"/>
    <property type="evidence" value="ECO:0007669"/>
    <property type="project" value="UniProtKB-KW"/>
</dbReference>
<dbReference type="InterPro" id="IPR000847">
    <property type="entry name" value="LysR_HTH_N"/>
</dbReference>
<evidence type="ECO:0000259" key="5">
    <source>
        <dbReference type="PROSITE" id="PS50931"/>
    </source>
</evidence>
<feature type="domain" description="HTH lysR-type" evidence="5">
    <location>
        <begin position="5"/>
        <end position="62"/>
    </location>
</feature>
<comment type="similarity">
    <text evidence="1">Belongs to the LysR transcriptional regulatory family.</text>
</comment>
<reference evidence="6 7" key="1">
    <citation type="submission" date="2015-03" db="EMBL/GenBank/DDBJ databases">
        <title>Luteipulveratus halotolerans sp. nov., a novel actinobacterium (Dermacoccaceae) from Sarawak, Malaysia.</title>
        <authorList>
            <person name="Juboi H."/>
            <person name="Basik A."/>
            <person name="Shamsul S.S."/>
            <person name="Arnold P."/>
            <person name="Schmitt E.K."/>
            <person name="Sanglier J.-J."/>
            <person name="Yeo T."/>
        </authorList>
    </citation>
    <scope>NUCLEOTIDE SEQUENCE [LARGE SCALE GENOMIC DNA]</scope>
    <source>
        <strain evidence="6 7">MN07-A0370</strain>
    </source>
</reference>
<evidence type="ECO:0000313" key="6">
    <source>
        <dbReference type="EMBL" id="AKU16186.1"/>
    </source>
</evidence>
<dbReference type="STRING" id="571913.VV02_10465"/>
<evidence type="ECO:0000256" key="1">
    <source>
        <dbReference type="ARBA" id="ARBA00009437"/>
    </source>
</evidence>
<keyword evidence="2" id="KW-0805">Transcription regulation</keyword>
<keyword evidence="4" id="KW-0804">Transcription</keyword>
<organism evidence="6 7">
    <name type="scientific">Luteipulveratus mongoliensis</name>
    <dbReference type="NCBI Taxonomy" id="571913"/>
    <lineage>
        <taxon>Bacteria</taxon>
        <taxon>Bacillati</taxon>
        <taxon>Actinomycetota</taxon>
        <taxon>Actinomycetes</taxon>
        <taxon>Micrococcales</taxon>
        <taxon>Dermacoccaceae</taxon>
        <taxon>Luteipulveratus</taxon>
    </lineage>
</organism>
<evidence type="ECO:0000256" key="2">
    <source>
        <dbReference type="ARBA" id="ARBA00023015"/>
    </source>
</evidence>
<evidence type="ECO:0000256" key="4">
    <source>
        <dbReference type="ARBA" id="ARBA00023163"/>
    </source>
</evidence>
<dbReference type="PRINTS" id="PR00039">
    <property type="entry name" value="HTHLYSR"/>
</dbReference>
<dbReference type="SUPFAM" id="SSF46785">
    <property type="entry name" value="Winged helix' DNA-binding domain"/>
    <property type="match status" value="1"/>
</dbReference>
<dbReference type="EMBL" id="CP011112">
    <property type="protein sequence ID" value="AKU16186.1"/>
    <property type="molecule type" value="Genomic_DNA"/>
</dbReference>
<evidence type="ECO:0000313" key="7">
    <source>
        <dbReference type="Proteomes" id="UP000066480"/>
    </source>
</evidence>
<evidence type="ECO:0000256" key="3">
    <source>
        <dbReference type="ARBA" id="ARBA00023125"/>
    </source>
</evidence>
<proteinExistence type="inferred from homology"/>
<dbReference type="FunFam" id="1.10.10.10:FF:000001">
    <property type="entry name" value="LysR family transcriptional regulator"/>
    <property type="match status" value="1"/>
</dbReference>
<dbReference type="Gene3D" id="3.40.190.10">
    <property type="entry name" value="Periplasmic binding protein-like II"/>
    <property type="match status" value="2"/>
</dbReference>
<dbReference type="RefSeq" id="WP_052591484.1">
    <property type="nucleotide sequence ID" value="NZ_CP011112.1"/>
</dbReference>
<dbReference type="SUPFAM" id="SSF53850">
    <property type="entry name" value="Periplasmic binding protein-like II"/>
    <property type="match status" value="1"/>
</dbReference>
<dbReference type="Pfam" id="PF00126">
    <property type="entry name" value="HTH_1"/>
    <property type="match status" value="1"/>
</dbReference>
<dbReference type="Gene3D" id="1.10.10.10">
    <property type="entry name" value="Winged helix-like DNA-binding domain superfamily/Winged helix DNA-binding domain"/>
    <property type="match status" value="1"/>
</dbReference>
<gene>
    <name evidence="6" type="ORF">VV02_10465</name>
</gene>
<dbReference type="PANTHER" id="PTHR30579:SF7">
    <property type="entry name" value="HTH-TYPE TRANSCRIPTIONAL REGULATOR LRHA-RELATED"/>
    <property type="match status" value="1"/>
</dbReference>
<dbReference type="KEGG" id="lmoi:VV02_10465"/>